<reference evidence="4" key="1">
    <citation type="submission" date="2020-12" db="EMBL/GenBank/DDBJ databases">
        <title>Ramlibacter sp. nov., isolated from a freshwater alga, Cryptomonas.</title>
        <authorList>
            <person name="Kim H.M."/>
            <person name="Jeon C.O."/>
        </authorList>
    </citation>
    <scope>NUCLEOTIDE SEQUENCE</scope>
    <source>
        <strain evidence="4">CrO1</strain>
    </source>
</reference>
<dbReference type="PANTHER" id="PTHR43854">
    <property type="entry name" value="INDOLEPYRUVATE OXIDOREDUCTASE SUBUNIT IORB"/>
    <property type="match status" value="1"/>
</dbReference>
<keyword evidence="5" id="KW-1185">Reference proteome</keyword>
<dbReference type="InterPro" id="IPR002869">
    <property type="entry name" value="Pyrv_flavodox_OxRed_cen"/>
</dbReference>
<evidence type="ECO:0000313" key="5">
    <source>
        <dbReference type="Proteomes" id="UP000617041"/>
    </source>
</evidence>
<accession>A0A934Q1F7</accession>
<evidence type="ECO:0000259" key="2">
    <source>
        <dbReference type="Pfam" id="PF01558"/>
    </source>
</evidence>
<sequence length="511" mass="54816">MTRPPLRILVAALGGEGGGTLLDWIVRCAELSGLPVQATSVPGVAQRTGATSYYAELLRDPLPAGSPDPVFALTPVPSMVDVLVASELLEAARMIERGFVDAGTTLIASTHRVYTTIEKMHGTDGRADADRVQSAAAQLAGRSILVDMESLAQRHGTVVSAVMFGALAGAGVLPWPRERCEEVIRLGGRGAQASLAGFAAGFAAASEGAPATAATATRDDVAAVLADAPLRAEDRAALMQRCSALPGQVGVLAAHGALRCLDYQDFAYATTYLDRLEPLVQAAPASAVLEEAARQLALWMCFEDIVRVADLKTRRERFERIRAEARAAAGEVVRITEHFKPGVHEVCDLLPRAAGLRLLRTAHLRGWLGESAHAGMHIRSTSIWGYLLLRTLAKLRPLRRKSLRFHQEDEALQAWLQALAQALRQAPDVAAPLARLPQVLKGYGETQRRGREHYASLWREHVVPALQERGTRDAAAFNQALQAALAQPESARSAVAPAAQPVFWAAPASKR</sequence>
<dbReference type="InterPro" id="IPR046667">
    <property type="entry name" value="DUF6537"/>
</dbReference>
<evidence type="ECO:0000259" key="3">
    <source>
        <dbReference type="Pfam" id="PF20169"/>
    </source>
</evidence>
<feature type="domain" description="Pyruvate/ketoisovalerate oxidoreductase catalytic" evidence="2">
    <location>
        <begin position="14"/>
        <end position="202"/>
    </location>
</feature>
<gene>
    <name evidence="4" type="ORF">I8E28_07925</name>
</gene>
<dbReference type="Pfam" id="PF01558">
    <property type="entry name" value="POR"/>
    <property type="match status" value="1"/>
</dbReference>
<keyword evidence="1" id="KW-0560">Oxidoreductase</keyword>
<dbReference type="NCBIfam" id="NF006179">
    <property type="entry name" value="PRK08312.1"/>
    <property type="match status" value="1"/>
</dbReference>
<dbReference type="Gene3D" id="3.40.920.10">
    <property type="entry name" value="Pyruvate-ferredoxin oxidoreductase, PFOR, domain III"/>
    <property type="match status" value="1"/>
</dbReference>
<dbReference type="InterPro" id="IPR052198">
    <property type="entry name" value="IorB_Oxidoreductase"/>
</dbReference>
<dbReference type="Pfam" id="PF20169">
    <property type="entry name" value="DUF6537"/>
    <property type="match status" value="1"/>
</dbReference>
<evidence type="ECO:0000313" key="4">
    <source>
        <dbReference type="EMBL" id="MBK0392517.1"/>
    </source>
</evidence>
<dbReference type="PANTHER" id="PTHR43854:SF1">
    <property type="entry name" value="INDOLEPYRUVATE OXIDOREDUCTASE SUBUNIT IORB"/>
    <property type="match status" value="1"/>
</dbReference>
<dbReference type="AlphaFoldDB" id="A0A934Q1F7"/>
<dbReference type="GO" id="GO:0016903">
    <property type="term" value="F:oxidoreductase activity, acting on the aldehyde or oxo group of donors"/>
    <property type="evidence" value="ECO:0007669"/>
    <property type="project" value="InterPro"/>
</dbReference>
<organism evidence="4 5">
    <name type="scientific">Ramlibacter algicola</name>
    <dbReference type="NCBI Taxonomy" id="2795217"/>
    <lineage>
        <taxon>Bacteria</taxon>
        <taxon>Pseudomonadati</taxon>
        <taxon>Pseudomonadota</taxon>
        <taxon>Betaproteobacteria</taxon>
        <taxon>Burkholderiales</taxon>
        <taxon>Comamonadaceae</taxon>
        <taxon>Ramlibacter</taxon>
    </lineage>
</organism>
<evidence type="ECO:0000256" key="1">
    <source>
        <dbReference type="ARBA" id="ARBA00023002"/>
    </source>
</evidence>
<comment type="caution">
    <text evidence="4">The sequence shown here is derived from an EMBL/GenBank/DDBJ whole genome shotgun (WGS) entry which is preliminary data.</text>
</comment>
<dbReference type="InterPro" id="IPR019752">
    <property type="entry name" value="Pyrv/ketoisovalerate_OxRed_cat"/>
</dbReference>
<name>A0A934Q1F7_9BURK</name>
<proteinExistence type="predicted"/>
<feature type="domain" description="DUF6537" evidence="3">
    <location>
        <begin position="252"/>
        <end position="459"/>
    </location>
</feature>
<dbReference type="Proteomes" id="UP000617041">
    <property type="component" value="Unassembled WGS sequence"/>
</dbReference>
<dbReference type="EMBL" id="JAEDAO010000001">
    <property type="protein sequence ID" value="MBK0392517.1"/>
    <property type="molecule type" value="Genomic_DNA"/>
</dbReference>
<dbReference type="RefSeq" id="WP_200787447.1">
    <property type="nucleotide sequence ID" value="NZ_JAEDAO010000001.1"/>
</dbReference>
<protein>
    <submittedName>
        <fullName evidence="4">Indolepyruvate oxidoreductase subunit beta family protein</fullName>
    </submittedName>
</protein>